<dbReference type="InterPro" id="IPR051831">
    <property type="entry name" value="Bromodomain_contain_prot"/>
</dbReference>
<dbReference type="CDD" id="cd04369">
    <property type="entry name" value="Bromodomain"/>
    <property type="match status" value="1"/>
</dbReference>
<evidence type="ECO:0000313" key="6">
    <source>
        <dbReference type="Proteomes" id="UP000813462"/>
    </source>
</evidence>
<feature type="compositionally biased region" description="Acidic residues" evidence="3">
    <location>
        <begin position="84"/>
        <end position="100"/>
    </location>
</feature>
<dbReference type="PRINTS" id="PR00503">
    <property type="entry name" value="BROMODOMAIN"/>
</dbReference>
<evidence type="ECO:0000256" key="2">
    <source>
        <dbReference type="PROSITE-ProRule" id="PRU00035"/>
    </source>
</evidence>
<feature type="compositionally biased region" description="Basic and acidic residues" evidence="3">
    <location>
        <begin position="310"/>
        <end position="325"/>
    </location>
</feature>
<proteinExistence type="predicted"/>
<feature type="compositionally biased region" description="Low complexity" evidence="3">
    <location>
        <begin position="590"/>
        <end position="604"/>
    </location>
</feature>
<feature type="region of interest" description="Disordered" evidence="3">
    <location>
        <begin position="526"/>
        <end position="626"/>
    </location>
</feature>
<feature type="compositionally biased region" description="Polar residues" evidence="3">
    <location>
        <begin position="697"/>
        <end position="713"/>
    </location>
</feature>
<feature type="compositionally biased region" description="Low complexity" evidence="3">
    <location>
        <begin position="25"/>
        <end position="40"/>
    </location>
</feature>
<dbReference type="EMBL" id="JAEACU010000009">
    <property type="protein sequence ID" value="KAH7518255.1"/>
    <property type="molecule type" value="Genomic_DNA"/>
</dbReference>
<comment type="caution">
    <text evidence="5">The sequence shown here is derived from an EMBL/GenBank/DDBJ whole genome shotgun (WGS) entry which is preliminary data.</text>
</comment>
<reference evidence="5" key="1">
    <citation type="journal article" date="2021" name="Front. Plant Sci.">
        <title>Chromosome-Scale Genome Assembly for Chinese Sour Jujube and Insights Into Its Genome Evolution and Domestication Signature.</title>
        <authorList>
            <person name="Shen L.-Y."/>
            <person name="Luo H."/>
            <person name="Wang X.-L."/>
            <person name="Wang X.-M."/>
            <person name="Qiu X.-J."/>
            <person name="Liu H."/>
            <person name="Zhou S.-S."/>
            <person name="Jia K.-H."/>
            <person name="Nie S."/>
            <person name="Bao Y.-T."/>
            <person name="Zhang R.-G."/>
            <person name="Yun Q.-Z."/>
            <person name="Chai Y.-H."/>
            <person name="Lu J.-Y."/>
            <person name="Li Y."/>
            <person name="Zhao S.-W."/>
            <person name="Mao J.-F."/>
            <person name="Jia S.-G."/>
            <person name="Mao Y.-M."/>
        </authorList>
    </citation>
    <scope>NUCLEOTIDE SEQUENCE</scope>
    <source>
        <strain evidence="5">AT0</strain>
        <tissue evidence="5">Leaf</tissue>
    </source>
</reference>
<feature type="compositionally biased region" description="Polar residues" evidence="3">
    <location>
        <begin position="546"/>
        <end position="558"/>
    </location>
</feature>
<dbReference type="PANTHER" id="PTHR22881:SF27">
    <property type="entry name" value="BROMODOMAIN CONTAINING 7_9"/>
    <property type="match status" value="1"/>
</dbReference>
<dbReference type="SMART" id="SM00297">
    <property type="entry name" value="BROMO"/>
    <property type="match status" value="1"/>
</dbReference>
<feature type="region of interest" description="Disordered" evidence="3">
    <location>
        <begin position="687"/>
        <end position="806"/>
    </location>
</feature>
<gene>
    <name evidence="5" type="ORF">FEM48_Zijuj09G0152100</name>
</gene>
<accession>A0A978UTQ5</accession>
<feature type="compositionally biased region" description="Basic residues" evidence="3">
    <location>
        <begin position="1"/>
        <end position="13"/>
    </location>
</feature>
<feature type="compositionally biased region" description="Polar residues" evidence="3">
    <location>
        <begin position="723"/>
        <end position="737"/>
    </location>
</feature>
<feature type="domain" description="Bromo" evidence="4">
    <location>
        <begin position="225"/>
        <end position="295"/>
    </location>
</feature>
<dbReference type="Proteomes" id="UP000813462">
    <property type="component" value="Unassembled WGS sequence"/>
</dbReference>
<feature type="compositionally biased region" description="Polar residues" evidence="3">
    <location>
        <begin position="755"/>
        <end position="774"/>
    </location>
</feature>
<evidence type="ECO:0000256" key="1">
    <source>
        <dbReference type="ARBA" id="ARBA00023117"/>
    </source>
</evidence>
<dbReference type="InterPro" id="IPR036427">
    <property type="entry name" value="Bromodomain-like_sf"/>
</dbReference>
<feature type="region of interest" description="Disordered" evidence="3">
    <location>
        <begin position="1"/>
        <end position="157"/>
    </location>
</feature>
<dbReference type="SUPFAM" id="SSF47370">
    <property type="entry name" value="Bromodomain"/>
    <property type="match status" value="1"/>
</dbReference>
<sequence>MGKVVEKKKKKGRPSLLDLQKRNLKQQQQQQQQNQQQKRNSNSAPHSTANYKTAPASTTTHIRRSTRRNPNPDASSSPQKLHAEEDDVDGDGGEEEEEELDGKRREKKLKLVLRLPPNQKSSLNSGSLNSYGSDSNGEEDNAASEGNKKRKINAIGDGSGVGDSKKLMLVSLSDRLILFFFSLFFFQVDKSSSGTILKGATKLDSGPSTPLPDKKLLLFILDRLQKKDTYCVFSEPVDPEELPDYHEVIEHPMDFSTVRKKLTGGSYTSLEEFEKDVFLICSNAMQYNAPDTIYFRQARSIQELAKKNFENLRQDSDDNEPEPKVVRRGRPPTKNLKKPLGRPSLERAGSEFSSDATLATAGENTAWTNYDLRKGSHASDRSGLADSSGRFHVSRNMDAHASWLADSKFEKNDDFTGSLSKGNSKQGKKQFVHEENRRNTYMQSNPSAGGREPSVFTTFDGERKQLMPVGIQSEYGYARSLARFAANLGSVAWKIASKKIERSLPAGVKYGPGWVAENDLIQNRPLLPASQLPGQPSPSQPIPDLVNSSSAATTSPVESNRDKLADRPEGENSSHKRVPSATSTLDGHLSKPLTLSATTTSSPSVANKPCEPHTAKAEPVEGLKPQTGFNLLNSNVGALRPRPPFQVRQGPMVYPGMNGYNGAYGLNVAAQMGKLIRAARPAGLNFQSSPMIDPKSRTNTNVINPANANANSIDTEDSKFSDNRSTINPGNSLSNPGNEAPAAQIPGPHPRPSWSGLSPHQKSDSGLSPQQKQASVPPDLNVMFQSPGSPSSSKVDSTQPDLALQL</sequence>
<feature type="region of interest" description="Disordered" evidence="3">
    <location>
        <begin position="310"/>
        <end position="357"/>
    </location>
</feature>
<organism evidence="5 6">
    <name type="scientific">Ziziphus jujuba var. spinosa</name>
    <dbReference type="NCBI Taxonomy" id="714518"/>
    <lineage>
        <taxon>Eukaryota</taxon>
        <taxon>Viridiplantae</taxon>
        <taxon>Streptophyta</taxon>
        <taxon>Embryophyta</taxon>
        <taxon>Tracheophyta</taxon>
        <taxon>Spermatophyta</taxon>
        <taxon>Magnoliopsida</taxon>
        <taxon>eudicotyledons</taxon>
        <taxon>Gunneridae</taxon>
        <taxon>Pentapetalae</taxon>
        <taxon>rosids</taxon>
        <taxon>fabids</taxon>
        <taxon>Rosales</taxon>
        <taxon>Rhamnaceae</taxon>
        <taxon>Paliureae</taxon>
        <taxon>Ziziphus</taxon>
    </lineage>
</organism>
<feature type="compositionally biased region" description="Low complexity" evidence="3">
    <location>
        <begin position="121"/>
        <end position="135"/>
    </location>
</feature>
<dbReference type="PANTHER" id="PTHR22881">
    <property type="entry name" value="BROMODOMAIN CONTAINING PROTEIN"/>
    <property type="match status" value="1"/>
</dbReference>
<feature type="compositionally biased region" description="Basic and acidic residues" evidence="3">
    <location>
        <begin position="610"/>
        <end position="621"/>
    </location>
</feature>
<feature type="compositionally biased region" description="Polar residues" evidence="3">
    <location>
        <begin position="41"/>
        <end position="51"/>
    </location>
</feature>
<dbReference type="PROSITE" id="PS50014">
    <property type="entry name" value="BROMODOMAIN_2"/>
    <property type="match status" value="1"/>
</dbReference>
<feature type="compositionally biased region" description="Basic residues" evidence="3">
    <location>
        <begin position="326"/>
        <end position="340"/>
    </location>
</feature>
<evidence type="ECO:0000313" key="5">
    <source>
        <dbReference type="EMBL" id="KAH7518255.1"/>
    </source>
</evidence>
<evidence type="ECO:0000259" key="4">
    <source>
        <dbReference type="PROSITE" id="PS50014"/>
    </source>
</evidence>
<dbReference type="AlphaFoldDB" id="A0A978UTQ5"/>
<keyword evidence="1 2" id="KW-0103">Bromodomain</keyword>
<feature type="compositionally biased region" description="Basic and acidic residues" evidence="3">
    <location>
        <begin position="559"/>
        <end position="574"/>
    </location>
</feature>
<name>A0A978UTQ5_ZIZJJ</name>
<dbReference type="Gene3D" id="1.20.920.10">
    <property type="entry name" value="Bromodomain-like"/>
    <property type="match status" value="1"/>
</dbReference>
<protein>
    <recommendedName>
        <fullName evidence="4">Bromo domain-containing protein</fullName>
    </recommendedName>
</protein>
<evidence type="ECO:0000256" key="3">
    <source>
        <dbReference type="SAM" id="MobiDB-lite"/>
    </source>
</evidence>
<dbReference type="Pfam" id="PF00439">
    <property type="entry name" value="Bromodomain"/>
    <property type="match status" value="1"/>
</dbReference>
<dbReference type="InterPro" id="IPR001487">
    <property type="entry name" value="Bromodomain"/>
</dbReference>